<name>A0A8S0VUK9_CYCAE</name>
<organism evidence="1 2">
    <name type="scientific">Cyclocybe aegerita</name>
    <name type="common">Black poplar mushroom</name>
    <name type="synonym">Agrocybe aegerita</name>
    <dbReference type="NCBI Taxonomy" id="1973307"/>
    <lineage>
        <taxon>Eukaryota</taxon>
        <taxon>Fungi</taxon>
        <taxon>Dikarya</taxon>
        <taxon>Basidiomycota</taxon>
        <taxon>Agaricomycotina</taxon>
        <taxon>Agaricomycetes</taxon>
        <taxon>Agaricomycetidae</taxon>
        <taxon>Agaricales</taxon>
        <taxon>Agaricineae</taxon>
        <taxon>Bolbitiaceae</taxon>
        <taxon>Cyclocybe</taxon>
    </lineage>
</organism>
<proteinExistence type="predicted"/>
<keyword evidence="2" id="KW-1185">Reference proteome</keyword>
<dbReference type="Gene3D" id="3.80.10.10">
    <property type="entry name" value="Ribonuclease Inhibitor"/>
    <property type="match status" value="1"/>
</dbReference>
<evidence type="ECO:0008006" key="3">
    <source>
        <dbReference type="Google" id="ProtNLM"/>
    </source>
</evidence>
<evidence type="ECO:0000313" key="1">
    <source>
        <dbReference type="EMBL" id="CAA7270439.1"/>
    </source>
</evidence>
<dbReference type="AlphaFoldDB" id="A0A8S0VUK9"/>
<gene>
    <name evidence="1" type="ORF">AAE3_LOCUS12729</name>
</gene>
<evidence type="ECO:0000313" key="2">
    <source>
        <dbReference type="Proteomes" id="UP000467700"/>
    </source>
</evidence>
<dbReference type="InterPro" id="IPR032675">
    <property type="entry name" value="LRR_dom_sf"/>
</dbReference>
<dbReference type="SUPFAM" id="SSF81383">
    <property type="entry name" value="F-box domain"/>
    <property type="match status" value="1"/>
</dbReference>
<sequence length="379" mass="42501">MPSPRLPLELLYAIISHLGAEKDYASLCACASTCRALVSPAQARIFGSLTLRKESRTIPWLAKLQSTPHIQTYVKHLLLAQYHKPWIQHSEVLHRTLELLSPYVISLDIRHQVENTRFDFPVLSQLRCVEEISLTERDPEGLGDIVNRDHALPTFLNYFPNLRAITFNDCWVQVERASKGDIAAPIFRLERLYIHTCYDASVLDWLVPALSSLKTLHVQYTDPNSIPIFSDTAPSPPQLESLEHVEVRDLDRASNAELRSLMAAVGTNTINLLSITFMTSGSSSEHSPVKAVVQSLLILGAHRHLQHLAIGFFEEDDPVDGSPWDELQDLLLGGRFPALQSVKFLFSLYSSGTNPVAPEHFIHAVPRLALKKMISICYA</sequence>
<dbReference type="Proteomes" id="UP000467700">
    <property type="component" value="Unassembled WGS sequence"/>
</dbReference>
<reference evidence="1 2" key="1">
    <citation type="submission" date="2020-01" db="EMBL/GenBank/DDBJ databases">
        <authorList>
            <person name="Gupta K D."/>
        </authorList>
    </citation>
    <scope>NUCLEOTIDE SEQUENCE [LARGE SCALE GENOMIC DNA]</scope>
</reference>
<comment type="caution">
    <text evidence="1">The sequence shown here is derived from an EMBL/GenBank/DDBJ whole genome shotgun (WGS) entry which is preliminary data.</text>
</comment>
<dbReference type="OrthoDB" id="2745898at2759"/>
<accession>A0A8S0VUK9</accession>
<protein>
    <recommendedName>
        <fullName evidence="3">F-box domain-containing protein</fullName>
    </recommendedName>
</protein>
<dbReference type="SUPFAM" id="SSF52047">
    <property type="entry name" value="RNI-like"/>
    <property type="match status" value="1"/>
</dbReference>
<dbReference type="EMBL" id="CACVBS010000090">
    <property type="protein sequence ID" value="CAA7270439.1"/>
    <property type="molecule type" value="Genomic_DNA"/>
</dbReference>
<dbReference type="InterPro" id="IPR036047">
    <property type="entry name" value="F-box-like_dom_sf"/>
</dbReference>